<dbReference type="Gene3D" id="1.10.560.10">
    <property type="entry name" value="GroEL-like equatorial domain"/>
    <property type="match status" value="1"/>
</dbReference>
<dbReference type="GO" id="GO:0140662">
    <property type="term" value="F:ATP-dependent protein folding chaperone"/>
    <property type="evidence" value="ECO:0007669"/>
    <property type="project" value="InterPro"/>
</dbReference>
<dbReference type="GO" id="GO:0051082">
    <property type="term" value="F:unfolded protein binding"/>
    <property type="evidence" value="ECO:0007669"/>
    <property type="project" value="InterPro"/>
</dbReference>
<dbReference type="SUPFAM" id="SSF54849">
    <property type="entry name" value="GroEL-intermediate domain like"/>
    <property type="match status" value="1"/>
</dbReference>
<dbReference type="NCBIfam" id="NF041083">
    <property type="entry name" value="thermosome_beta"/>
    <property type="match status" value="1"/>
</dbReference>
<feature type="compositionally biased region" description="Polar residues" evidence="11">
    <location>
        <begin position="548"/>
        <end position="564"/>
    </location>
</feature>
<feature type="compositionally biased region" description="Basic and acidic residues" evidence="11">
    <location>
        <begin position="693"/>
        <end position="724"/>
    </location>
</feature>
<dbReference type="InterPro" id="IPR027413">
    <property type="entry name" value="GROEL-like_equatorial_sf"/>
</dbReference>
<evidence type="ECO:0000256" key="11">
    <source>
        <dbReference type="SAM" id="MobiDB-lite"/>
    </source>
</evidence>
<feature type="region of interest" description="Disordered" evidence="11">
    <location>
        <begin position="676"/>
        <end position="730"/>
    </location>
</feature>
<comment type="caution">
    <text evidence="12">The sequence shown here is derived from an EMBL/GenBank/DDBJ whole genome shotgun (WGS) entry which is preliminary data.</text>
</comment>
<dbReference type="InterPro" id="IPR012715">
    <property type="entry name" value="Chap_CCT_alpha"/>
</dbReference>
<dbReference type="EMBL" id="SMOL01000231">
    <property type="protein sequence ID" value="KAB2622815.1"/>
    <property type="molecule type" value="Genomic_DNA"/>
</dbReference>
<comment type="subcellular location">
    <subcellularLocation>
        <location evidence="1">Cytoplasm</location>
    </subcellularLocation>
</comment>
<dbReference type="GO" id="GO:0005524">
    <property type="term" value="F:ATP binding"/>
    <property type="evidence" value="ECO:0007669"/>
    <property type="project" value="UniProtKB-KW"/>
</dbReference>
<dbReference type="PRINTS" id="PR00304">
    <property type="entry name" value="TCOMPLEXTCP1"/>
</dbReference>
<dbReference type="InterPro" id="IPR054827">
    <property type="entry name" value="thermosome_alpha"/>
</dbReference>
<gene>
    <name evidence="12" type="ORF">D8674_024997</name>
</gene>
<dbReference type="NCBIfam" id="TIGR02340">
    <property type="entry name" value="chap_CCT_alpha"/>
    <property type="match status" value="1"/>
</dbReference>
<dbReference type="InterPro" id="IPR053374">
    <property type="entry name" value="TCP-1_chaperonin"/>
</dbReference>
<dbReference type="InterPro" id="IPR027409">
    <property type="entry name" value="GroEL-like_apical_dom_sf"/>
</dbReference>
<dbReference type="PROSITE" id="PS00750">
    <property type="entry name" value="TCP1_1"/>
    <property type="match status" value="1"/>
</dbReference>
<dbReference type="InterPro" id="IPR002194">
    <property type="entry name" value="Chaperonin_TCP-1_CS"/>
</dbReference>
<dbReference type="PANTHER" id="PTHR11353">
    <property type="entry name" value="CHAPERONIN"/>
    <property type="match status" value="1"/>
</dbReference>
<dbReference type="Gene3D" id="3.30.260.10">
    <property type="entry name" value="TCP-1-like chaperonin intermediate domain"/>
    <property type="match status" value="1"/>
</dbReference>
<dbReference type="SUPFAM" id="SSF52029">
    <property type="entry name" value="GroEL apical domain-like"/>
    <property type="match status" value="1"/>
</dbReference>
<dbReference type="NCBIfam" id="NF041082">
    <property type="entry name" value="thermosome_alpha"/>
    <property type="match status" value="1"/>
</dbReference>
<dbReference type="SUPFAM" id="SSF48592">
    <property type="entry name" value="GroEL equatorial domain-like"/>
    <property type="match status" value="1"/>
</dbReference>
<dbReference type="InterPro" id="IPR017998">
    <property type="entry name" value="Chaperone_TCP-1"/>
</dbReference>
<evidence type="ECO:0000256" key="5">
    <source>
        <dbReference type="ARBA" id="ARBA00022741"/>
    </source>
</evidence>
<dbReference type="GO" id="GO:0016887">
    <property type="term" value="F:ATP hydrolysis activity"/>
    <property type="evidence" value="ECO:0007669"/>
    <property type="project" value="InterPro"/>
</dbReference>
<dbReference type="CDD" id="cd03335">
    <property type="entry name" value="TCP1_alpha"/>
    <property type="match status" value="1"/>
</dbReference>
<reference evidence="13" key="2">
    <citation type="submission" date="2019-10" db="EMBL/GenBank/DDBJ databases">
        <title>A de novo genome assembly of a pear dwarfing rootstock.</title>
        <authorList>
            <person name="Wang F."/>
            <person name="Wang J."/>
            <person name="Li S."/>
            <person name="Zhang Y."/>
            <person name="Fang M."/>
            <person name="Ma L."/>
            <person name="Zhao Y."/>
            <person name="Jiang S."/>
        </authorList>
    </citation>
    <scope>NUCLEOTIDE SEQUENCE [LARGE SCALE GENOMIC DNA]</scope>
</reference>
<dbReference type="AlphaFoldDB" id="A0A5N5H4F5"/>
<keyword evidence="4" id="KW-0963">Cytoplasm</keyword>
<evidence type="ECO:0000313" key="13">
    <source>
        <dbReference type="Proteomes" id="UP000327157"/>
    </source>
</evidence>
<evidence type="ECO:0000256" key="10">
    <source>
        <dbReference type="RuleBase" id="RU004187"/>
    </source>
</evidence>
<feature type="region of interest" description="Disordered" evidence="11">
    <location>
        <begin position="547"/>
        <end position="621"/>
    </location>
</feature>
<accession>A0A5N5H4F5</accession>
<dbReference type="InterPro" id="IPR002423">
    <property type="entry name" value="Cpn60/GroEL/TCP-1"/>
</dbReference>
<dbReference type="FunFam" id="3.50.7.10:FF:000009">
    <property type="entry name" value="T-complex protein 1 subunit alpha"/>
    <property type="match status" value="1"/>
</dbReference>
<evidence type="ECO:0000256" key="2">
    <source>
        <dbReference type="ARBA" id="ARBA00008020"/>
    </source>
</evidence>
<dbReference type="PROSITE" id="PS00751">
    <property type="entry name" value="TCP1_2"/>
    <property type="match status" value="1"/>
</dbReference>
<evidence type="ECO:0000313" key="12">
    <source>
        <dbReference type="EMBL" id="KAB2622815.1"/>
    </source>
</evidence>
<dbReference type="FunFam" id="1.10.560.10:FF:000070">
    <property type="entry name" value="Uncharacterized protein"/>
    <property type="match status" value="1"/>
</dbReference>
<evidence type="ECO:0000256" key="7">
    <source>
        <dbReference type="ARBA" id="ARBA00023186"/>
    </source>
</evidence>
<evidence type="ECO:0000256" key="8">
    <source>
        <dbReference type="ARBA" id="ARBA00024677"/>
    </source>
</evidence>
<name>A0A5N5H4F5_9ROSA</name>
<organism evidence="12 13">
    <name type="scientific">Pyrus ussuriensis x Pyrus communis</name>
    <dbReference type="NCBI Taxonomy" id="2448454"/>
    <lineage>
        <taxon>Eukaryota</taxon>
        <taxon>Viridiplantae</taxon>
        <taxon>Streptophyta</taxon>
        <taxon>Embryophyta</taxon>
        <taxon>Tracheophyta</taxon>
        <taxon>Spermatophyta</taxon>
        <taxon>Magnoliopsida</taxon>
        <taxon>eudicotyledons</taxon>
        <taxon>Gunneridae</taxon>
        <taxon>Pentapetalae</taxon>
        <taxon>rosids</taxon>
        <taxon>fabids</taxon>
        <taxon>Rosales</taxon>
        <taxon>Rosaceae</taxon>
        <taxon>Amygdaloideae</taxon>
        <taxon>Maleae</taxon>
        <taxon>Pyrus</taxon>
    </lineage>
</organism>
<reference evidence="12 13" key="3">
    <citation type="submission" date="2019-11" db="EMBL/GenBank/DDBJ databases">
        <title>A de novo genome assembly of a pear dwarfing rootstock.</title>
        <authorList>
            <person name="Wang F."/>
            <person name="Wang J."/>
            <person name="Li S."/>
            <person name="Zhang Y."/>
            <person name="Fang M."/>
            <person name="Ma L."/>
            <person name="Zhao Y."/>
            <person name="Jiang S."/>
        </authorList>
    </citation>
    <scope>NUCLEOTIDE SEQUENCE [LARGE SCALE GENOMIC DNA]</scope>
    <source>
        <strain evidence="12">S2</strain>
        <tissue evidence="12">Leaf</tissue>
    </source>
</reference>
<dbReference type="GO" id="GO:0005737">
    <property type="term" value="C:cytoplasm"/>
    <property type="evidence" value="ECO:0007669"/>
    <property type="project" value="UniProtKB-SubCell"/>
</dbReference>
<keyword evidence="6 10" id="KW-0067">ATP-binding</keyword>
<proteinExistence type="inferred from homology"/>
<protein>
    <recommendedName>
        <fullName evidence="3">T-complex protein 1 subunit alpha</fullName>
    </recommendedName>
    <alternativeName>
        <fullName evidence="9">CCT-alpha</fullName>
    </alternativeName>
</protein>
<keyword evidence="5 10" id="KW-0547">Nucleotide-binding</keyword>
<evidence type="ECO:0000256" key="4">
    <source>
        <dbReference type="ARBA" id="ARBA00022490"/>
    </source>
</evidence>
<evidence type="ECO:0000256" key="1">
    <source>
        <dbReference type="ARBA" id="ARBA00004496"/>
    </source>
</evidence>
<keyword evidence="7 10" id="KW-0143">Chaperone</keyword>
<evidence type="ECO:0000256" key="6">
    <source>
        <dbReference type="ARBA" id="ARBA00022840"/>
    </source>
</evidence>
<keyword evidence="13" id="KW-1185">Reference proteome</keyword>
<dbReference type="Proteomes" id="UP000327157">
    <property type="component" value="Chromosome 4"/>
</dbReference>
<comment type="similarity">
    <text evidence="2 10">Belongs to the TCP-1 chaperonin family.</text>
</comment>
<comment type="function">
    <text evidence="8">Molecular chaperone; assists the folding of proteins upon ATP hydrolysis. Known to play a role, in vitro, in the folding of actin and tubulin.</text>
</comment>
<dbReference type="Pfam" id="PF00118">
    <property type="entry name" value="Cpn60_TCP1"/>
    <property type="match status" value="1"/>
</dbReference>
<dbReference type="FunFam" id="3.30.260.10:FF:000005">
    <property type="entry name" value="T-complex protein 1 subunit alpha"/>
    <property type="match status" value="1"/>
</dbReference>
<evidence type="ECO:0000256" key="9">
    <source>
        <dbReference type="ARBA" id="ARBA00030049"/>
    </source>
</evidence>
<dbReference type="PROSITE" id="PS00995">
    <property type="entry name" value="TCP1_3"/>
    <property type="match status" value="1"/>
</dbReference>
<sequence length="833" mass="90775">MTMSSQTPDILGDRQYGQDVRTQNVMACQAVANIVKSSLGPVGLDKMLVDDIGDVTITNDGATILKMLEVEHPAAKVLVELAELQDREVGDGTTSVVIIAAELLKRANDLVRNKIHPTSIISGYRLAMREACKYVEEKLAVKVDKLGKDSLVNCAKTSMSSKLIGGDSDFFANMVVDAVQAVKMTNARGEVKYPIKGINILKAHGKSARDSYLLTGYALNTGRAAQGMPLRVSPAKIACLDFNLQKTKMQMGVQVLVSDPRELEKIRQREADMTKERIEKLLKVGANVILTTKGIDDMALKYFVEAGAIAVRRVQKEDMRHVAKATGATMVSTFADMEGEETFDTSLLGSADEVVEERISDDDVILIKGTKNNSAVSLILRGANDYMLDEMERALHDALSIVKRTLESNTVVPGGGAVESALSLYLEGFATTLGSREQLAIAEFAESLLIIPKVLAVNAAKDSTDLVSILRANHHRAQTKATNRTDKKDKDYSSMGLDLLKGEVRNNLEAGVIEPAMSKVKIIQFATEAAITILRIDDMIRLAKDENPNCSSSTNNNRASQDVFQTPPEDAHPPTSDGITPFPEVDQSDDDDGRPFEDAGDGRGVTVPSDDGFTDGTAGGVDLGRDTDLEFSKAEAMGIAGFVTELAWERGRFKSPLKKLRVSEHEVGKLEFKEMVPHSPGCNSGKSLEIDGGDEKSSEEILGVRKLDSSEDEHKSCMEESKSDSEEEESIQDILKRTPNVTIEELHRIERLWLQRVLPRSIGGQAGSSANGAKEGKPEEVAILDVLKLLKDKYDGNGNGNGNDEIDKSSFLEISKRRGMTFPRPSWWPEGGF</sequence>
<dbReference type="OrthoDB" id="10248520at2759"/>
<dbReference type="InterPro" id="IPR027410">
    <property type="entry name" value="TCP-1-like_intermed_sf"/>
</dbReference>
<evidence type="ECO:0000256" key="3">
    <source>
        <dbReference type="ARBA" id="ARBA00014424"/>
    </source>
</evidence>
<reference evidence="12 13" key="1">
    <citation type="submission" date="2019-09" db="EMBL/GenBank/DDBJ databases">
        <authorList>
            <person name="Ou C."/>
        </authorList>
    </citation>
    <scope>NUCLEOTIDE SEQUENCE [LARGE SCALE GENOMIC DNA]</scope>
    <source>
        <strain evidence="12">S2</strain>
        <tissue evidence="12">Leaf</tissue>
    </source>
</reference>
<dbReference type="Gene3D" id="3.50.7.10">
    <property type="entry name" value="GroEL"/>
    <property type="match status" value="1"/>
</dbReference>